<comment type="caution">
    <text evidence="1">The sequence shown here is derived from an EMBL/GenBank/DDBJ whole genome shotgun (WGS) entry which is preliminary data.</text>
</comment>
<reference evidence="1 2" key="1">
    <citation type="submission" date="2018-03" db="EMBL/GenBank/DDBJ databases">
        <title>Genomic Encyclopedia of Archaeal and Bacterial Type Strains, Phase II (KMG-II): from individual species to whole genera.</title>
        <authorList>
            <person name="Goeker M."/>
        </authorList>
    </citation>
    <scope>NUCLEOTIDE SEQUENCE [LARGE SCALE GENOMIC DNA]</scope>
    <source>
        <strain evidence="1 2">DSM 24859</strain>
    </source>
</reference>
<dbReference type="Proteomes" id="UP000240971">
    <property type="component" value="Unassembled WGS sequence"/>
</dbReference>
<name>A0A2P8HIM9_CHINA</name>
<keyword evidence="2" id="KW-1185">Reference proteome</keyword>
<proteinExistence type="predicted"/>
<dbReference type="AlphaFoldDB" id="A0A2P8HIM9"/>
<organism evidence="1 2">
    <name type="scientific">Chitinophaga niastensis</name>
    <dbReference type="NCBI Taxonomy" id="536980"/>
    <lineage>
        <taxon>Bacteria</taxon>
        <taxon>Pseudomonadati</taxon>
        <taxon>Bacteroidota</taxon>
        <taxon>Chitinophagia</taxon>
        <taxon>Chitinophagales</taxon>
        <taxon>Chitinophagaceae</taxon>
        <taxon>Chitinophaga</taxon>
    </lineage>
</organism>
<gene>
    <name evidence="1" type="ORF">CLV51_1036</name>
</gene>
<accession>A0A2P8HIM9</accession>
<dbReference type="EMBL" id="PYAW01000003">
    <property type="protein sequence ID" value="PSL46030.1"/>
    <property type="molecule type" value="Genomic_DNA"/>
</dbReference>
<protein>
    <submittedName>
        <fullName evidence="1">Uncharacterized protein</fullName>
    </submittedName>
</protein>
<sequence length="840" mass="93314">MHPDEIALYQDYTICMFKNIFSTLSLMLLPAIMLAQQPVPRTAEQGPPGVIHQQWLKNNPILQAAVIDTLNHRIKSSGSLQYMPGAAIPQLNAVAEQQFFNHVSNTYGARQLQHVKKGYELLKDTTRTNRYLDEKLRGFYALRNETNALNLMKAGAYGNQFKTLWGNAFYDNTPGAVAKTGFSINIEDNVVIGNIPVNISYTNISGVGTLDRNMTDQSLKKFSFDKAAYVERMNGYLNKSYDLRKYFLEDINVSAAVKSFATQHIENACSEITPLLDPAQVAQFRNLISAEQLVYLDSNQIKHLLLDNKTLQLNEGELTGAFPDTALTTSAHASTVIAARHYLSKVADLKSMVEKGLAAKETLSAQHALDNNVKQRMNDPEAQQRNIKELLPLNFIQRLLLQTKSLNVGNIAASGSKGGVSDLFMSGAQGSFLNKNKFLMMGLGNRNDGGSFKDQHFSSSLEPASYKMQFLQMGKGDITEAHSHVALVNANTSNQTRNGFNTQSLSRNIFVGAFSEQIDLGAYGSIAAEISKSNNEFKNAGTGNDYALASKTAAFTLMNDFWQTVSIGLDYTGAIDAMQLSQRAYVSYSGLGYSNPASPGASRGTVRYGLGLKKSWNKRRVTVGFKMDRQDMSMSAITDSKWKNSQYAVDTRIRVKKNFSLSARIAQSAMKNISAHISQTGYLNRQISVTSQLSGKMFDLQQHNNITLGFQQMDIYPLKSLLLNLNVNHSIVVNTHVLSVSMFYNKDIKDQALYGNLLTAETGWSYQLGKLFSCTSGLTYLDNKEVVQQVGVKQTVAANLFNRLNMNLYMDCRKNLLNTPQNYLFGNFSTQLALYYLLNK</sequence>
<evidence type="ECO:0000313" key="2">
    <source>
        <dbReference type="Proteomes" id="UP000240971"/>
    </source>
</evidence>
<evidence type="ECO:0000313" key="1">
    <source>
        <dbReference type="EMBL" id="PSL46030.1"/>
    </source>
</evidence>